<dbReference type="Pfam" id="PF17917">
    <property type="entry name" value="RT_RNaseH"/>
    <property type="match status" value="1"/>
</dbReference>
<dbReference type="InterPro" id="IPR043502">
    <property type="entry name" value="DNA/RNA_pol_sf"/>
</dbReference>
<feature type="non-terminal residue" evidence="8">
    <location>
        <position position="161"/>
    </location>
</feature>
<evidence type="ECO:0000256" key="3">
    <source>
        <dbReference type="ARBA" id="ARBA00022722"/>
    </source>
</evidence>
<keyword evidence="9" id="KW-1185">Reference proteome</keyword>
<keyword evidence="3" id="KW-0540">Nuclease</keyword>
<keyword evidence="1" id="KW-0808">Transferase</keyword>
<dbReference type="GO" id="GO:0003964">
    <property type="term" value="F:RNA-directed DNA polymerase activity"/>
    <property type="evidence" value="ECO:0007669"/>
    <property type="project" value="UniProtKB-KW"/>
</dbReference>
<dbReference type="InterPro" id="IPR050951">
    <property type="entry name" value="Retrovirus_Pol_polyprotein"/>
</dbReference>
<keyword evidence="5" id="KW-0378">Hydrolase</keyword>
<evidence type="ECO:0000256" key="6">
    <source>
        <dbReference type="ARBA" id="ARBA00022918"/>
    </source>
</evidence>
<evidence type="ECO:0000256" key="4">
    <source>
        <dbReference type="ARBA" id="ARBA00022759"/>
    </source>
</evidence>
<feature type="non-terminal residue" evidence="8">
    <location>
        <position position="1"/>
    </location>
</feature>
<dbReference type="EMBL" id="CAXKWB010000019">
    <property type="protein sequence ID" value="CAL4058666.1"/>
    <property type="molecule type" value="Genomic_DNA"/>
</dbReference>
<evidence type="ECO:0000256" key="1">
    <source>
        <dbReference type="ARBA" id="ARBA00022679"/>
    </source>
</evidence>
<evidence type="ECO:0000313" key="8">
    <source>
        <dbReference type="EMBL" id="CAL4058666.1"/>
    </source>
</evidence>
<dbReference type="PANTHER" id="PTHR37984:SF9">
    <property type="entry name" value="INTEGRASE CATALYTIC DOMAIN-CONTAINING PROTEIN"/>
    <property type="match status" value="1"/>
</dbReference>
<evidence type="ECO:0000256" key="5">
    <source>
        <dbReference type="ARBA" id="ARBA00022801"/>
    </source>
</evidence>
<dbReference type="AlphaFoldDB" id="A0AAV2PFS9"/>
<keyword evidence="4" id="KW-0255">Endonuclease</keyword>
<protein>
    <recommendedName>
        <fullName evidence="7">Reverse transcriptase RNase H-like domain-containing protein</fullName>
    </recommendedName>
</protein>
<reference evidence="8 9" key="1">
    <citation type="submission" date="2024-05" db="EMBL/GenBank/DDBJ databases">
        <authorList>
            <person name="Wallberg A."/>
        </authorList>
    </citation>
    <scope>NUCLEOTIDE SEQUENCE [LARGE SCALE GENOMIC DNA]</scope>
</reference>
<dbReference type="Proteomes" id="UP001497623">
    <property type="component" value="Unassembled WGS sequence"/>
</dbReference>
<organism evidence="8 9">
    <name type="scientific">Meganyctiphanes norvegica</name>
    <name type="common">Northern krill</name>
    <name type="synonym">Thysanopoda norvegica</name>
    <dbReference type="NCBI Taxonomy" id="48144"/>
    <lineage>
        <taxon>Eukaryota</taxon>
        <taxon>Metazoa</taxon>
        <taxon>Ecdysozoa</taxon>
        <taxon>Arthropoda</taxon>
        <taxon>Crustacea</taxon>
        <taxon>Multicrustacea</taxon>
        <taxon>Malacostraca</taxon>
        <taxon>Eumalacostraca</taxon>
        <taxon>Eucarida</taxon>
        <taxon>Euphausiacea</taxon>
        <taxon>Euphausiidae</taxon>
        <taxon>Meganyctiphanes</taxon>
    </lineage>
</organism>
<evidence type="ECO:0000313" key="9">
    <source>
        <dbReference type="Proteomes" id="UP001497623"/>
    </source>
</evidence>
<sequence length="161" mass="17470">CACPHVVPFCCPSGWKITLVGSRFTRAAESRYAPIEGEALAVVHALSKAKHFVIGCSDLLIVVDHKPLLKVFGDRCLNDIPNPRLRNLKEKTLCYRFRMVHVSGAKQRVADGLSRYPVGPAETVDLPDDVATLRCVASSTSLDDPCADAENLTIAAAHFAL</sequence>
<name>A0AAV2PFS9_MEGNR</name>
<dbReference type="SUPFAM" id="SSF56672">
    <property type="entry name" value="DNA/RNA polymerases"/>
    <property type="match status" value="1"/>
</dbReference>
<dbReference type="PANTHER" id="PTHR37984">
    <property type="entry name" value="PROTEIN CBG26694"/>
    <property type="match status" value="1"/>
</dbReference>
<evidence type="ECO:0000259" key="7">
    <source>
        <dbReference type="Pfam" id="PF17917"/>
    </source>
</evidence>
<gene>
    <name evidence="8" type="ORF">MNOR_LOCUS110</name>
</gene>
<feature type="domain" description="Reverse transcriptase RNase H-like" evidence="7">
    <location>
        <begin position="19"/>
        <end position="76"/>
    </location>
</feature>
<dbReference type="InterPro" id="IPR041373">
    <property type="entry name" value="RT_RNaseH"/>
</dbReference>
<evidence type="ECO:0000256" key="2">
    <source>
        <dbReference type="ARBA" id="ARBA00022695"/>
    </source>
</evidence>
<proteinExistence type="predicted"/>
<dbReference type="GO" id="GO:0016787">
    <property type="term" value="F:hydrolase activity"/>
    <property type="evidence" value="ECO:0007669"/>
    <property type="project" value="UniProtKB-KW"/>
</dbReference>
<keyword evidence="6" id="KW-0695">RNA-directed DNA polymerase</keyword>
<accession>A0AAV2PFS9</accession>
<comment type="caution">
    <text evidence="8">The sequence shown here is derived from an EMBL/GenBank/DDBJ whole genome shotgun (WGS) entry which is preliminary data.</text>
</comment>
<dbReference type="GO" id="GO:0004519">
    <property type="term" value="F:endonuclease activity"/>
    <property type="evidence" value="ECO:0007669"/>
    <property type="project" value="UniProtKB-KW"/>
</dbReference>
<keyword evidence="2" id="KW-0548">Nucleotidyltransferase</keyword>